<evidence type="ECO:0000313" key="2">
    <source>
        <dbReference type="Proteomes" id="UP000722989"/>
    </source>
</evidence>
<accession>A0ABX0XVF6</accession>
<proteinExistence type="predicted"/>
<evidence type="ECO:0000313" key="1">
    <source>
        <dbReference type="EMBL" id="NJC70005.1"/>
    </source>
</evidence>
<dbReference type="Proteomes" id="UP000722989">
    <property type="component" value="Unassembled WGS sequence"/>
</dbReference>
<comment type="caution">
    <text evidence="1">The sequence shown here is derived from an EMBL/GenBank/DDBJ whole genome shotgun (WGS) entry which is preliminary data.</text>
</comment>
<sequence>MFGQRGAEVVEVHLAFPGNGARLQVNELSDLKEQLPDHGRGTGIFTWLEALDSYADSTVARKSSGGWNNEKGLAVTRSGQRSAWAPLPRGPIGALLDVGHLVGQVTGTLDALTALDLPHDPLGVPAIGLDPATKISYGSVAASGNTASFGHRQLDHVHVAPDEAIEYSAVATRSAEVAAELGPASSPTIGP</sequence>
<protein>
    <submittedName>
        <fullName evidence="1">Uncharacterized protein</fullName>
    </submittedName>
</protein>
<keyword evidence="2" id="KW-1185">Reference proteome</keyword>
<reference evidence="1 2" key="1">
    <citation type="submission" date="2020-03" db="EMBL/GenBank/DDBJ databases">
        <title>WGS of the type strain of Planosporangium spp.</title>
        <authorList>
            <person name="Thawai C."/>
        </authorList>
    </citation>
    <scope>NUCLEOTIDE SEQUENCE [LARGE SCALE GENOMIC DNA]</scope>
    <source>
        <strain evidence="1 2">TBRC 5610</strain>
    </source>
</reference>
<organism evidence="1 2">
    <name type="scientific">Planosporangium thailandense</name>
    <dbReference type="NCBI Taxonomy" id="765197"/>
    <lineage>
        <taxon>Bacteria</taxon>
        <taxon>Bacillati</taxon>
        <taxon>Actinomycetota</taxon>
        <taxon>Actinomycetes</taxon>
        <taxon>Micromonosporales</taxon>
        <taxon>Micromonosporaceae</taxon>
        <taxon>Planosporangium</taxon>
    </lineage>
</organism>
<gene>
    <name evidence="1" type="ORF">HC031_09825</name>
</gene>
<name>A0ABX0XVF6_9ACTN</name>
<dbReference type="EMBL" id="JAATVY010000005">
    <property type="protein sequence ID" value="NJC70005.1"/>
    <property type="molecule type" value="Genomic_DNA"/>
</dbReference>
<dbReference type="RefSeq" id="WP_167924919.1">
    <property type="nucleotide sequence ID" value="NZ_JAATVY010000005.1"/>
</dbReference>